<keyword evidence="4" id="KW-1185">Reference proteome</keyword>
<dbReference type="AlphaFoldDB" id="V4H817"/>
<dbReference type="SUPFAM" id="SSF46785">
    <property type="entry name" value="Winged helix' DNA-binding domain"/>
    <property type="match status" value="1"/>
</dbReference>
<dbReference type="Gene3D" id="1.10.10.10">
    <property type="entry name" value="Winged helix-like DNA-binding domain superfamily/Winged helix DNA-binding domain"/>
    <property type="match status" value="1"/>
</dbReference>
<protein>
    <submittedName>
        <fullName evidence="3">Uncharacterized protein</fullName>
    </submittedName>
</protein>
<dbReference type="InterPro" id="IPR057527">
    <property type="entry name" value="HVO_A0261-like_N"/>
</dbReference>
<gene>
    <name evidence="3" type="ORF">K933_17067</name>
</gene>
<proteinExistence type="predicted"/>
<evidence type="ECO:0000259" key="1">
    <source>
        <dbReference type="Pfam" id="PF08350"/>
    </source>
</evidence>
<dbReference type="InterPro" id="IPR036388">
    <property type="entry name" value="WH-like_DNA-bd_sf"/>
</dbReference>
<dbReference type="RefSeq" id="WP_023395980.1">
    <property type="nucleotide sequence ID" value="NZ_ASGZ01000070.1"/>
</dbReference>
<dbReference type="OrthoDB" id="330490at2157"/>
<feature type="domain" description="Methanogenesis regulatory protein FilR1 middle" evidence="1">
    <location>
        <begin position="123"/>
        <end position="253"/>
    </location>
</feature>
<dbReference type="EMBL" id="ASGZ01000070">
    <property type="protein sequence ID" value="ESP86815.1"/>
    <property type="molecule type" value="Genomic_DNA"/>
</dbReference>
<evidence type="ECO:0000313" key="4">
    <source>
        <dbReference type="Proteomes" id="UP000017840"/>
    </source>
</evidence>
<dbReference type="InterPro" id="IPR011991">
    <property type="entry name" value="ArsR-like_HTH"/>
</dbReference>
<sequence>MAEDPFEHIAFLTSSQNRITILQQLADSPARQSDLARWCDISKTTVHRAIDAMEERGWVAEADGEYQLTALGTALITHYDEFEKSFASVLRKRAFFEHFDTDVEIPTDVVTDFELTAPVSGDPHATMEVFRNKAREGDIDWFAGILPIMSPGYIEIAENMFDAGAQMELVVAQGAVNAMQSNYGDDLERALGADNFNLYIYPGQLQMALATFDRDRAMIASVDDNDQLHAGLDGGSDTVLNWTTRMFESIRAQSQPLM</sequence>
<accession>V4H817</accession>
<reference evidence="3 4" key="1">
    <citation type="journal article" date="2013" name="Genome Announc.">
        <title>Draft Genome Sequence of 'Candidatus Halobonum tyrrellensis' Strain G22, Isolated from the Hypersaline Waters of Lake Tyrrell, Australia.</title>
        <authorList>
            <person name="Ugalde J.A."/>
            <person name="Narasingarao P."/>
            <person name="Kuo S."/>
            <person name="Podell S."/>
            <person name="Allen E.E."/>
        </authorList>
    </citation>
    <scope>NUCLEOTIDE SEQUENCE [LARGE SCALE GENOMIC DNA]</scope>
    <source>
        <strain evidence="3 4">G22</strain>
    </source>
</reference>
<dbReference type="Pfam" id="PF25213">
    <property type="entry name" value="HVO_A0261_N"/>
    <property type="match status" value="1"/>
</dbReference>
<dbReference type="CDD" id="cd00090">
    <property type="entry name" value="HTH_ARSR"/>
    <property type="match status" value="1"/>
</dbReference>
<feature type="domain" description="HVO-A0261-like N-terminal" evidence="2">
    <location>
        <begin position="7"/>
        <end position="86"/>
    </location>
</feature>
<evidence type="ECO:0000259" key="2">
    <source>
        <dbReference type="Pfam" id="PF25213"/>
    </source>
</evidence>
<dbReference type="InterPro" id="IPR013561">
    <property type="entry name" value="FilR1_middle_dom"/>
</dbReference>
<name>V4H817_9EURY</name>
<dbReference type="InterPro" id="IPR036390">
    <property type="entry name" value="WH_DNA-bd_sf"/>
</dbReference>
<evidence type="ECO:0000313" key="3">
    <source>
        <dbReference type="EMBL" id="ESP86815.1"/>
    </source>
</evidence>
<dbReference type="eggNOG" id="arCOG04362">
    <property type="taxonomic scope" value="Archaea"/>
</dbReference>
<comment type="caution">
    <text evidence="3">The sequence shown here is derived from an EMBL/GenBank/DDBJ whole genome shotgun (WGS) entry which is preliminary data.</text>
</comment>
<organism evidence="3 4">
    <name type="scientific">Candidatus Halobonum tyrrellensis G22</name>
    <dbReference type="NCBI Taxonomy" id="1324957"/>
    <lineage>
        <taxon>Archaea</taxon>
        <taxon>Methanobacteriati</taxon>
        <taxon>Methanobacteriota</taxon>
        <taxon>Stenosarchaea group</taxon>
        <taxon>Halobacteria</taxon>
        <taxon>Halobacteriales</taxon>
        <taxon>Haloferacaceae</taxon>
        <taxon>Candidatus Halobonum</taxon>
    </lineage>
</organism>
<dbReference type="Pfam" id="PF08350">
    <property type="entry name" value="FilR1_middle"/>
    <property type="match status" value="1"/>
</dbReference>
<dbReference type="Proteomes" id="UP000017840">
    <property type="component" value="Unassembled WGS sequence"/>
</dbReference>